<dbReference type="PROSITE" id="PS51257">
    <property type="entry name" value="PROKAR_LIPOPROTEIN"/>
    <property type="match status" value="1"/>
</dbReference>
<name>A0A0T5VSN5_9SPHI</name>
<reference evidence="1 2" key="1">
    <citation type="submission" date="2015-11" db="EMBL/GenBank/DDBJ databases">
        <title>Sequence of Pedobacter ginsenosidimutans.</title>
        <authorList>
            <person name="Carson E."/>
            <person name="Keyser V."/>
            <person name="Newman J."/>
            <person name="Miller J."/>
        </authorList>
    </citation>
    <scope>NUCLEOTIDE SEQUENCE [LARGE SCALE GENOMIC DNA]</scope>
    <source>
        <strain evidence="1 2">KACC 14530</strain>
    </source>
</reference>
<dbReference type="Pfam" id="PF12771">
    <property type="entry name" value="SusD-like_2"/>
    <property type="match status" value="1"/>
</dbReference>
<dbReference type="Proteomes" id="UP000051950">
    <property type="component" value="Unassembled WGS sequence"/>
</dbReference>
<dbReference type="STRING" id="687842.ASU31_08605"/>
<dbReference type="AlphaFoldDB" id="A0A0T5VSN5"/>
<dbReference type="OrthoDB" id="9766256at2"/>
<organism evidence="1 2">
    <name type="scientific">Pedobacter ginsenosidimutans</name>
    <dbReference type="NCBI Taxonomy" id="687842"/>
    <lineage>
        <taxon>Bacteria</taxon>
        <taxon>Pseudomonadati</taxon>
        <taxon>Bacteroidota</taxon>
        <taxon>Sphingobacteriia</taxon>
        <taxon>Sphingobacteriales</taxon>
        <taxon>Sphingobacteriaceae</taxon>
        <taxon>Pedobacter</taxon>
    </lineage>
</organism>
<dbReference type="SUPFAM" id="SSF48452">
    <property type="entry name" value="TPR-like"/>
    <property type="match status" value="1"/>
</dbReference>
<keyword evidence="2" id="KW-1185">Reference proteome</keyword>
<sequence>MKTINKTKIYFLMVSALLVAGGCKKESFVEANLNPTTLYEVKPEDQFLRAAVGSQDDFEYFADVYRAANLWMQYATLSTGNGLNFNNVGSQFNTRYGKIFYGRLGPALVDAIKNIEQMPDADKNARVHMKAISQILLSYYAFYVSDINGSIPYAQAFQARYGGTTTPAYDTQQAVFAKVDAELKAAVATLKTTPAGQISLAGNDPYFNGDATLWAKAANALRLKIAIRLIKVDPTKMKAIATEVLADPVQMANVNDSWMLKVGPSYADGAGNFNPGNFAAGKPVLDFLVAKGDPRLSAFYRPNAAGNYVGSFTSPDEAKLPANAPLYASIDNLSQLQHRLFTPNYNEADGLGAGTGKGFYPVLTYAEYCFIRADLAARGVTTDVAETWYKNGVYASIQFYSDRAVDAKVANFNAVTIPTIDTYYNKVGIKYDAAKATDQIACQAYLDLYRQPLEAWAWWKRTGFPNTTSVLAWSELKANGSVLPLARRAGIDLLSTTNLNYANQQAAIAEMAKNPDFGAGPNDPFGRVWWDKK</sequence>
<evidence type="ECO:0008006" key="3">
    <source>
        <dbReference type="Google" id="ProtNLM"/>
    </source>
</evidence>
<dbReference type="RefSeq" id="WP_057931953.1">
    <property type="nucleotide sequence ID" value="NZ_LMZQ01000005.1"/>
</dbReference>
<accession>A0A0T5VSN5</accession>
<dbReference type="InterPro" id="IPR041662">
    <property type="entry name" value="SusD-like_2"/>
</dbReference>
<protein>
    <recommendedName>
        <fullName evidence="3">SusD/RagB family nutrient-binding outer membrane lipoprotein</fullName>
    </recommendedName>
</protein>
<comment type="caution">
    <text evidence="1">The sequence shown here is derived from an EMBL/GenBank/DDBJ whole genome shotgun (WGS) entry which is preliminary data.</text>
</comment>
<evidence type="ECO:0000313" key="1">
    <source>
        <dbReference type="EMBL" id="KRT16229.1"/>
    </source>
</evidence>
<evidence type="ECO:0000313" key="2">
    <source>
        <dbReference type="Proteomes" id="UP000051950"/>
    </source>
</evidence>
<dbReference type="EMBL" id="LMZQ01000005">
    <property type="protein sequence ID" value="KRT16229.1"/>
    <property type="molecule type" value="Genomic_DNA"/>
</dbReference>
<gene>
    <name evidence="1" type="ORF">ASU31_08605</name>
</gene>
<dbReference type="Gene3D" id="1.25.40.390">
    <property type="match status" value="1"/>
</dbReference>
<proteinExistence type="predicted"/>
<dbReference type="InterPro" id="IPR011990">
    <property type="entry name" value="TPR-like_helical_dom_sf"/>
</dbReference>